<evidence type="ECO:0000313" key="5">
    <source>
        <dbReference type="EMBL" id="WOJ91383.1"/>
    </source>
</evidence>
<sequence>MAGLVGLLGVGLADRDPAWAGNAQSFPGVPGDLPDGWRDLGRDALPIPPRGNFDFGLDGFRTRPESGSPRGGAERQNSLDGSARSPDRAKETAAARAAKSKAARAENLKKALAPHEPPIAQRRRILDDLFRRLQAAADPEEAQGVADAIERVWLQSRSDTAELLMQRALASIQGQHYPLALSLLDKVVALEPDWAEAWNQRATARFLADDSDGAMADIDQVMKLEPRHFGALAGMGLILQRAGLDERALQIFNKALEIYPLQPDLQKTVEKLKLEVEGRDI</sequence>
<evidence type="ECO:0000256" key="3">
    <source>
        <dbReference type="PROSITE-ProRule" id="PRU00339"/>
    </source>
</evidence>
<accession>A0ABZ0HXE0</accession>
<dbReference type="SUPFAM" id="SSF48452">
    <property type="entry name" value="TPR-like"/>
    <property type="match status" value="1"/>
</dbReference>
<organism evidence="5 6">
    <name type="scientific">Methylocapsa polymorpha</name>
    <dbReference type="NCBI Taxonomy" id="3080828"/>
    <lineage>
        <taxon>Bacteria</taxon>
        <taxon>Pseudomonadati</taxon>
        <taxon>Pseudomonadota</taxon>
        <taxon>Alphaproteobacteria</taxon>
        <taxon>Hyphomicrobiales</taxon>
        <taxon>Beijerinckiaceae</taxon>
        <taxon>Methylocapsa</taxon>
    </lineage>
</organism>
<dbReference type="InterPro" id="IPR019734">
    <property type="entry name" value="TPR_rpt"/>
</dbReference>
<dbReference type="Proteomes" id="UP001626536">
    <property type="component" value="Chromosome"/>
</dbReference>
<evidence type="ECO:0008006" key="7">
    <source>
        <dbReference type="Google" id="ProtNLM"/>
    </source>
</evidence>
<keyword evidence="1" id="KW-0677">Repeat</keyword>
<protein>
    <recommendedName>
        <fullName evidence="7">Tetratricopeptide repeat protein</fullName>
    </recommendedName>
</protein>
<dbReference type="InterPro" id="IPR050498">
    <property type="entry name" value="Ycf3"/>
</dbReference>
<dbReference type="SMART" id="SM00028">
    <property type="entry name" value="TPR"/>
    <property type="match status" value="3"/>
</dbReference>
<dbReference type="PANTHER" id="PTHR44858">
    <property type="entry name" value="TETRATRICOPEPTIDE REPEAT PROTEIN 6"/>
    <property type="match status" value="1"/>
</dbReference>
<evidence type="ECO:0000313" key="6">
    <source>
        <dbReference type="Proteomes" id="UP001626536"/>
    </source>
</evidence>
<dbReference type="Gene3D" id="1.25.40.10">
    <property type="entry name" value="Tetratricopeptide repeat domain"/>
    <property type="match status" value="1"/>
</dbReference>
<reference evidence="5 6" key="1">
    <citation type="submission" date="2023-10" db="EMBL/GenBank/DDBJ databases">
        <title>Novel methanotroph of the genus Methylocapsa from a subarctic wetland.</title>
        <authorList>
            <person name="Belova S.E."/>
            <person name="Oshkin I.Y."/>
            <person name="Miroshnikov K."/>
            <person name="Dedysh S.N."/>
        </authorList>
    </citation>
    <scope>NUCLEOTIDE SEQUENCE [LARGE SCALE GENOMIC DNA]</scope>
    <source>
        <strain evidence="5 6">RX1</strain>
    </source>
</reference>
<feature type="repeat" description="TPR" evidence="3">
    <location>
        <begin position="229"/>
        <end position="262"/>
    </location>
</feature>
<evidence type="ECO:0000256" key="4">
    <source>
        <dbReference type="SAM" id="MobiDB-lite"/>
    </source>
</evidence>
<dbReference type="InterPro" id="IPR011990">
    <property type="entry name" value="TPR-like_helical_dom_sf"/>
</dbReference>
<dbReference type="RefSeq" id="WP_407340979.1">
    <property type="nucleotide sequence ID" value="NZ_CP136862.1"/>
</dbReference>
<dbReference type="PROSITE" id="PS50005">
    <property type="entry name" value="TPR"/>
    <property type="match status" value="1"/>
</dbReference>
<proteinExistence type="predicted"/>
<evidence type="ECO:0000256" key="1">
    <source>
        <dbReference type="ARBA" id="ARBA00022737"/>
    </source>
</evidence>
<dbReference type="PANTHER" id="PTHR44858:SF1">
    <property type="entry name" value="UDP-N-ACETYLGLUCOSAMINE--PEPTIDE N-ACETYLGLUCOSAMINYLTRANSFERASE SPINDLY-RELATED"/>
    <property type="match status" value="1"/>
</dbReference>
<evidence type="ECO:0000256" key="2">
    <source>
        <dbReference type="ARBA" id="ARBA00022803"/>
    </source>
</evidence>
<feature type="region of interest" description="Disordered" evidence="4">
    <location>
        <begin position="21"/>
        <end position="116"/>
    </location>
</feature>
<keyword evidence="2 3" id="KW-0802">TPR repeat</keyword>
<dbReference type="EMBL" id="CP136862">
    <property type="protein sequence ID" value="WOJ91383.1"/>
    <property type="molecule type" value="Genomic_DNA"/>
</dbReference>
<gene>
    <name evidence="5" type="ORF">RZS28_09060</name>
</gene>
<keyword evidence="6" id="KW-1185">Reference proteome</keyword>
<name>A0ABZ0HXE0_9HYPH</name>